<evidence type="ECO:0000313" key="10">
    <source>
        <dbReference type="Proteomes" id="UP000198703"/>
    </source>
</evidence>
<dbReference type="Pfam" id="PF08281">
    <property type="entry name" value="Sigma70_r4_2"/>
    <property type="match status" value="1"/>
</dbReference>
<feature type="compositionally biased region" description="Basic and acidic residues" evidence="6">
    <location>
        <begin position="1"/>
        <end position="10"/>
    </location>
</feature>
<dbReference type="GO" id="GO:0003677">
    <property type="term" value="F:DNA binding"/>
    <property type="evidence" value="ECO:0007669"/>
    <property type="project" value="UniProtKB-KW"/>
</dbReference>
<dbReference type="InterPro" id="IPR013325">
    <property type="entry name" value="RNA_pol_sigma_r2"/>
</dbReference>
<dbReference type="InterPro" id="IPR014284">
    <property type="entry name" value="RNA_pol_sigma-70_dom"/>
</dbReference>
<evidence type="ECO:0000256" key="5">
    <source>
        <dbReference type="ARBA" id="ARBA00023163"/>
    </source>
</evidence>
<evidence type="ECO:0000259" key="7">
    <source>
        <dbReference type="Pfam" id="PF04542"/>
    </source>
</evidence>
<keyword evidence="2" id="KW-0805">Transcription regulation</keyword>
<proteinExistence type="inferred from homology"/>
<evidence type="ECO:0000256" key="2">
    <source>
        <dbReference type="ARBA" id="ARBA00023015"/>
    </source>
</evidence>
<evidence type="ECO:0000256" key="3">
    <source>
        <dbReference type="ARBA" id="ARBA00023082"/>
    </source>
</evidence>
<keyword evidence="5" id="KW-0804">Transcription</keyword>
<dbReference type="InterPro" id="IPR036388">
    <property type="entry name" value="WH-like_DNA-bd_sf"/>
</dbReference>
<evidence type="ECO:0000259" key="8">
    <source>
        <dbReference type="Pfam" id="PF08281"/>
    </source>
</evidence>
<dbReference type="PANTHER" id="PTHR43133">
    <property type="entry name" value="RNA POLYMERASE ECF-TYPE SIGMA FACTO"/>
    <property type="match status" value="1"/>
</dbReference>
<dbReference type="NCBIfam" id="TIGR02937">
    <property type="entry name" value="sigma70-ECF"/>
    <property type="match status" value="1"/>
</dbReference>
<dbReference type="Gene3D" id="1.10.1740.10">
    <property type="match status" value="1"/>
</dbReference>
<accession>A0A1H4BZH6</accession>
<protein>
    <submittedName>
        <fullName evidence="9">RNA polymerase, sigma subunit, ECF family</fullName>
    </submittedName>
</protein>
<dbReference type="Proteomes" id="UP000198703">
    <property type="component" value="Unassembled WGS sequence"/>
</dbReference>
<gene>
    <name evidence="9" type="ORF">SAMN05444370_106123</name>
</gene>
<dbReference type="Pfam" id="PF04542">
    <property type="entry name" value="Sigma70_r2"/>
    <property type="match status" value="1"/>
</dbReference>
<evidence type="ECO:0000256" key="6">
    <source>
        <dbReference type="SAM" id="MobiDB-lite"/>
    </source>
</evidence>
<dbReference type="AlphaFoldDB" id="A0A1H4BZH6"/>
<reference evidence="9 10" key="1">
    <citation type="submission" date="2016-10" db="EMBL/GenBank/DDBJ databases">
        <authorList>
            <person name="de Groot N.N."/>
        </authorList>
    </citation>
    <scope>NUCLEOTIDE SEQUENCE [LARGE SCALE GENOMIC DNA]</scope>
    <source>
        <strain evidence="9 10">DSM 15345</strain>
    </source>
</reference>
<keyword evidence="10" id="KW-1185">Reference proteome</keyword>
<dbReference type="Gene3D" id="1.10.10.10">
    <property type="entry name" value="Winged helix-like DNA-binding domain superfamily/Winged helix DNA-binding domain"/>
    <property type="match status" value="1"/>
</dbReference>
<name>A0A1H4BZH6_9RHOB</name>
<evidence type="ECO:0000256" key="4">
    <source>
        <dbReference type="ARBA" id="ARBA00023125"/>
    </source>
</evidence>
<evidence type="ECO:0000313" key="9">
    <source>
        <dbReference type="EMBL" id="SEA53470.1"/>
    </source>
</evidence>
<dbReference type="GO" id="GO:0016987">
    <property type="term" value="F:sigma factor activity"/>
    <property type="evidence" value="ECO:0007669"/>
    <property type="project" value="UniProtKB-KW"/>
</dbReference>
<sequence length="216" mass="22335">MAPPFERSDPPDDAPSPPGLACAPPGHGGDALDAALLARASLGEGGAARALAARRAPALIAVATRLLGDAAEAEDVAQEAFLRLWRAAPDFSGAGREAGGGSVGGWLRRTTRNLCLDRLRRRGRLAPMEAAPEPSDPAPSALERVVAADRAAALSAAIAALPDRQRVAVTLRHLEGLANPEIAEALGVGVEAVESLLARARRTLAARLAAHREDRE</sequence>
<evidence type="ECO:0000256" key="1">
    <source>
        <dbReference type="ARBA" id="ARBA00010641"/>
    </source>
</evidence>
<comment type="similarity">
    <text evidence="1">Belongs to the sigma-70 factor family. ECF subfamily.</text>
</comment>
<dbReference type="EMBL" id="FNQM01000006">
    <property type="protein sequence ID" value="SEA53470.1"/>
    <property type="molecule type" value="Genomic_DNA"/>
</dbReference>
<feature type="region of interest" description="Disordered" evidence="6">
    <location>
        <begin position="1"/>
        <end position="27"/>
    </location>
</feature>
<keyword evidence="4" id="KW-0238">DNA-binding</keyword>
<keyword evidence="3" id="KW-0731">Sigma factor</keyword>
<dbReference type="GO" id="GO:0006352">
    <property type="term" value="P:DNA-templated transcription initiation"/>
    <property type="evidence" value="ECO:0007669"/>
    <property type="project" value="InterPro"/>
</dbReference>
<dbReference type="InterPro" id="IPR013324">
    <property type="entry name" value="RNA_pol_sigma_r3/r4-like"/>
</dbReference>
<dbReference type="SUPFAM" id="SSF88946">
    <property type="entry name" value="Sigma2 domain of RNA polymerase sigma factors"/>
    <property type="match status" value="1"/>
</dbReference>
<dbReference type="STRING" id="89524.SAMN05444370_106123"/>
<dbReference type="InterPro" id="IPR013249">
    <property type="entry name" value="RNA_pol_sigma70_r4_t2"/>
</dbReference>
<dbReference type="PANTHER" id="PTHR43133:SF8">
    <property type="entry name" value="RNA POLYMERASE SIGMA FACTOR HI_1459-RELATED"/>
    <property type="match status" value="1"/>
</dbReference>
<dbReference type="InterPro" id="IPR039425">
    <property type="entry name" value="RNA_pol_sigma-70-like"/>
</dbReference>
<dbReference type="InterPro" id="IPR007627">
    <property type="entry name" value="RNA_pol_sigma70_r2"/>
</dbReference>
<feature type="domain" description="RNA polymerase sigma-70 region 2" evidence="7">
    <location>
        <begin position="53"/>
        <end position="124"/>
    </location>
</feature>
<feature type="domain" description="RNA polymerase sigma factor 70 region 4 type 2" evidence="8">
    <location>
        <begin position="153"/>
        <end position="204"/>
    </location>
</feature>
<organism evidence="9 10">
    <name type="scientific">Rubrimonas cliftonensis</name>
    <dbReference type="NCBI Taxonomy" id="89524"/>
    <lineage>
        <taxon>Bacteria</taxon>
        <taxon>Pseudomonadati</taxon>
        <taxon>Pseudomonadota</taxon>
        <taxon>Alphaproteobacteria</taxon>
        <taxon>Rhodobacterales</taxon>
        <taxon>Paracoccaceae</taxon>
        <taxon>Rubrimonas</taxon>
    </lineage>
</organism>
<dbReference type="SUPFAM" id="SSF88659">
    <property type="entry name" value="Sigma3 and sigma4 domains of RNA polymerase sigma factors"/>
    <property type="match status" value="1"/>
</dbReference>